<dbReference type="Pfam" id="PF13561">
    <property type="entry name" value="adh_short_C2"/>
    <property type="match status" value="1"/>
</dbReference>
<evidence type="ECO:0000313" key="3">
    <source>
        <dbReference type="EMBL" id="UGS34809.1"/>
    </source>
</evidence>
<dbReference type="CDD" id="cd05233">
    <property type="entry name" value="SDR_c"/>
    <property type="match status" value="1"/>
</dbReference>
<gene>
    <name evidence="3" type="primary">fabG_6</name>
    <name evidence="3" type="ORF">DSM104329_01191</name>
</gene>
<dbReference type="PANTHER" id="PTHR43639">
    <property type="entry name" value="OXIDOREDUCTASE, SHORT-CHAIN DEHYDROGENASE/REDUCTASE FAMILY (AFU_ORTHOLOGUE AFUA_5G02870)"/>
    <property type="match status" value="1"/>
</dbReference>
<evidence type="ECO:0000256" key="1">
    <source>
        <dbReference type="ARBA" id="ARBA00006484"/>
    </source>
</evidence>
<proteinExistence type="inferred from homology"/>
<protein>
    <submittedName>
        <fullName evidence="3">3-oxoacyl-[acyl-carrier-protein] reductase FabG</fullName>
        <ecNumber evidence="3">1.1.1.100</ecNumber>
    </submittedName>
</protein>
<dbReference type="EC" id="1.1.1.100" evidence="3"/>
<reference evidence="3" key="1">
    <citation type="journal article" date="2022" name="Int. J. Syst. Evol. Microbiol.">
        <title>Pseudomonas aegrilactucae sp. nov. and Pseudomonas morbosilactucae sp. nov., pathogens causing bacterial rot of lettuce in Japan.</title>
        <authorList>
            <person name="Sawada H."/>
            <person name="Fujikawa T."/>
            <person name="Satou M."/>
        </authorList>
    </citation>
    <scope>NUCLEOTIDE SEQUENCE</scope>
    <source>
        <strain evidence="3">0166_1</strain>
    </source>
</reference>
<keyword evidence="4" id="KW-1185">Reference proteome</keyword>
<dbReference type="Proteomes" id="UP001162834">
    <property type="component" value="Chromosome"/>
</dbReference>
<keyword evidence="2 3" id="KW-0560">Oxidoreductase</keyword>
<dbReference type="InterPro" id="IPR036291">
    <property type="entry name" value="NAD(P)-bd_dom_sf"/>
</dbReference>
<dbReference type="AlphaFoldDB" id="A0A9E6XUQ2"/>
<dbReference type="GO" id="GO:0004316">
    <property type="term" value="F:3-oxoacyl-[acyl-carrier-protein] reductase (NADPH) activity"/>
    <property type="evidence" value="ECO:0007669"/>
    <property type="project" value="UniProtKB-EC"/>
</dbReference>
<evidence type="ECO:0000256" key="2">
    <source>
        <dbReference type="ARBA" id="ARBA00023002"/>
    </source>
</evidence>
<evidence type="ECO:0000313" key="4">
    <source>
        <dbReference type="Proteomes" id="UP001162834"/>
    </source>
</evidence>
<sequence length="252" mass="25730">MDLRLAGAAVLVTGGTKGIGRSIARTYAEEGARVAVTYARDEAAAAVTAASLHERSPESYAVQMDLGERASITAAVATVAERFGAIDVLVANAVRWPAGVGRFADVDAGVWEDALRTNLEGTAATVRSAWPLLAASERGGRIVLIGSGVTRHGAVATSAYATAKSALEGLASALKWEGGESGILVNVVAPGLTVTEGNLERFPDEGRDRFRAATPSGRLSVADDVAPAVAFLGSPANTNITGAYLPVAGGRD</sequence>
<dbReference type="PANTHER" id="PTHR43639:SF1">
    <property type="entry name" value="SHORT-CHAIN DEHYDROGENASE_REDUCTASE FAMILY PROTEIN"/>
    <property type="match status" value="1"/>
</dbReference>
<accession>A0A9E6XUQ2</accession>
<comment type="similarity">
    <text evidence="1">Belongs to the short-chain dehydrogenases/reductases (SDR) family.</text>
</comment>
<dbReference type="Gene3D" id="3.40.50.720">
    <property type="entry name" value="NAD(P)-binding Rossmann-like Domain"/>
    <property type="match status" value="1"/>
</dbReference>
<dbReference type="RefSeq" id="WP_259314474.1">
    <property type="nucleotide sequence ID" value="NZ_CP087164.1"/>
</dbReference>
<name>A0A9E6XUQ2_9ACTN</name>
<dbReference type="InterPro" id="IPR002347">
    <property type="entry name" value="SDR_fam"/>
</dbReference>
<dbReference type="FunFam" id="3.40.50.720:FF:000084">
    <property type="entry name" value="Short-chain dehydrogenase reductase"/>
    <property type="match status" value="1"/>
</dbReference>
<dbReference type="SUPFAM" id="SSF51735">
    <property type="entry name" value="NAD(P)-binding Rossmann-fold domains"/>
    <property type="match status" value="1"/>
</dbReference>
<dbReference type="PRINTS" id="PR00081">
    <property type="entry name" value="GDHRDH"/>
</dbReference>
<dbReference type="KEGG" id="sbae:DSM104329_01191"/>
<dbReference type="EMBL" id="CP087164">
    <property type="protein sequence ID" value="UGS34809.1"/>
    <property type="molecule type" value="Genomic_DNA"/>
</dbReference>
<organism evidence="3 4">
    <name type="scientific">Capillimicrobium parvum</name>
    <dbReference type="NCBI Taxonomy" id="2884022"/>
    <lineage>
        <taxon>Bacteria</taxon>
        <taxon>Bacillati</taxon>
        <taxon>Actinomycetota</taxon>
        <taxon>Thermoleophilia</taxon>
        <taxon>Solirubrobacterales</taxon>
        <taxon>Capillimicrobiaceae</taxon>
        <taxon>Capillimicrobium</taxon>
    </lineage>
</organism>